<accession>A0A8J2W964</accession>
<organism evidence="3 4">
    <name type="scientific">Danaus chrysippus</name>
    <name type="common">African queen</name>
    <dbReference type="NCBI Taxonomy" id="151541"/>
    <lineage>
        <taxon>Eukaryota</taxon>
        <taxon>Metazoa</taxon>
        <taxon>Ecdysozoa</taxon>
        <taxon>Arthropoda</taxon>
        <taxon>Hexapoda</taxon>
        <taxon>Insecta</taxon>
        <taxon>Pterygota</taxon>
        <taxon>Neoptera</taxon>
        <taxon>Endopterygota</taxon>
        <taxon>Lepidoptera</taxon>
        <taxon>Glossata</taxon>
        <taxon>Ditrysia</taxon>
        <taxon>Papilionoidea</taxon>
        <taxon>Nymphalidae</taxon>
        <taxon>Danainae</taxon>
        <taxon>Danaini</taxon>
        <taxon>Danaina</taxon>
        <taxon>Danaus</taxon>
        <taxon>Anosia</taxon>
    </lineage>
</organism>
<sequence length="240" mass="27143">MSRLWMCATGFIIVLSIAIQIEAVTVNPLCPTNKIAPHRRVRRFKNSQPRTFYAYYDLLRPGGSYNAPSILEEKPQEDPEDCGEIEDYDENDVSSATTRRGIPTSNRKYGFYNHFGFYRPTHTTSAPNRQTRPPSGGYFGNNAYNPPKPLNPTAYLKPVREEGHEPHMTYKPGLVGGPSGHIIGLHQVKPTRAHLESTTHKKKYENHVHDSTIRTNRHTNKKKPNGDPGIIASFIDLFSK</sequence>
<dbReference type="OrthoDB" id="443318at2759"/>
<feature type="chain" id="PRO_5035198727" evidence="2">
    <location>
        <begin position="24"/>
        <end position="240"/>
    </location>
</feature>
<comment type="caution">
    <text evidence="3">The sequence shown here is derived from an EMBL/GenBank/DDBJ whole genome shotgun (WGS) entry which is preliminary data.</text>
</comment>
<evidence type="ECO:0000313" key="4">
    <source>
        <dbReference type="Proteomes" id="UP000789524"/>
    </source>
</evidence>
<protein>
    <submittedName>
        <fullName evidence="3">(African queen) hypothetical protein</fullName>
    </submittedName>
</protein>
<evidence type="ECO:0000256" key="2">
    <source>
        <dbReference type="SAM" id="SignalP"/>
    </source>
</evidence>
<feature type="region of interest" description="Disordered" evidence="1">
    <location>
        <begin position="206"/>
        <end position="229"/>
    </location>
</feature>
<feature type="compositionally biased region" description="Polar residues" evidence="1">
    <location>
        <begin position="93"/>
        <end position="102"/>
    </location>
</feature>
<feature type="region of interest" description="Disordered" evidence="1">
    <location>
        <begin position="66"/>
        <end position="102"/>
    </location>
</feature>
<reference evidence="3" key="1">
    <citation type="submission" date="2021-09" db="EMBL/GenBank/DDBJ databases">
        <authorList>
            <person name="Martin H S."/>
        </authorList>
    </citation>
    <scope>NUCLEOTIDE SEQUENCE</scope>
</reference>
<gene>
    <name evidence="3" type="ORF">DCHRY22_LOCUS13359</name>
</gene>
<name>A0A8J2W964_9NEOP</name>
<evidence type="ECO:0000313" key="3">
    <source>
        <dbReference type="EMBL" id="CAG9579802.1"/>
    </source>
</evidence>
<dbReference type="AlphaFoldDB" id="A0A8J2W964"/>
<evidence type="ECO:0000256" key="1">
    <source>
        <dbReference type="SAM" id="MobiDB-lite"/>
    </source>
</evidence>
<keyword evidence="4" id="KW-1185">Reference proteome</keyword>
<feature type="signal peptide" evidence="2">
    <location>
        <begin position="1"/>
        <end position="23"/>
    </location>
</feature>
<dbReference type="Proteomes" id="UP000789524">
    <property type="component" value="Unassembled WGS sequence"/>
</dbReference>
<proteinExistence type="predicted"/>
<feature type="compositionally biased region" description="Acidic residues" evidence="1">
    <location>
        <begin position="78"/>
        <end position="92"/>
    </location>
</feature>
<dbReference type="EMBL" id="CAKASE010000079">
    <property type="protein sequence ID" value="CAG9579802.1"/>
    <property type="molecule type" value="Genomic_DNA"/>
</dbReference>
<keyword evidence="2" id="KW-0732">Signal</keyword>